<evidence type="ECO:0000313" key="9">
    <source>
        <dbReference type="EMBL" id="MCZ8514054.1"/>
    </source>
</evidence>
<evidence type="ECO:0000313" key="10">
    <source>
        <dbReference type="Proteomes" id="UP001527882"/>
    </source>
</evidence>
<feature type="transmembrane region" description="Helical" evidence="7">
    <location>
        <begin position="169"/>
        <end position="190"/>
    </location>
</feature>
<feature type="transmembrane region" description="Helical" evidence="7">
    <location>
        <begin position="29"/>
        <end position="48"/>
    </location>
</feature>
<feature type="transmembrane region" description="Helical" evidence="7">
    <location>
        <begin position="205"/>
        <end position="224"/>
    </location>
</feature>
<evidence type="ECO:0000256" key="5">
    <source>
        <dbReference type="ARBA" id="ARBA00022989"/>
    </source>
</evidence>
<protein>
    <submittedName>
        <fullName evidence="9">MFS transporter</fullName>
    </submittedName>
</protein>
<evidence type="ECO:0000256" key="4">
    <source>
        <dbReference type="ARBA" id="ARBA00022692"/>
    </source>
</evidence>
<evidence type="ECO:0000259" key="8">
    <source>
        <dbReference type="PROSITE" id="PS50850"/>
    </source>
</evidence>
<dbReference type="SUPFAM" id="SSF103473">
    <property type="entry name" value="MFS general substrate transporter"/>
    <property type="match status" value="1"/>
</dbReference>
<feature type="transmembrane region" description="Helical" evidence="7">
    <location>
        <begin position="255"/>
        <end position="273"/>
    </location>
</feature>
<feature type="transmembrane region" description="Helical" evidence="7">
    <location>
        <begin position="54"/>
        <end position="75"/>
    </location>
</feature>
<dbReference type="InterPro" id="IPR020846">
    <property type="entry name" value="MFS_dom"/>
</dbReference>
<comment type="subcellular location">
    <subcellularLocation>
        <location evidence="1">Cell membrane</location>
        <topology evidence="1">Multi-pass membrane protein</topology>
    </subcellularLocation>
</comment>
<keyword evidence="5 7" id="KW-1133">Transmembrane helix</keyword>
<dbReference type="RefSeq" id="WP_269882572.1">
    <property type="nucleotide sequence ID" value="NZ_JAQAGZ010000010.1"/>
</dbReference>
<dbReference type="InterPro" id="IPR011701">
    <property type="entry name" value="MFS"/>
</dbReference>
<keyword evidence="3" id="KW-1003">Cell membrane</keyword>
<dbReference type="PANTHER" id="PTHR43124">
    <property type="entry name" value="PURINE EFFLUX PUMP PBUE"/>
    <property type="match status" value="1"/>
</dbReference>
<name>A0ABT4QAY5_9BACL</name>
<feature type="transmembrane region" description="Helical" evidence="7">
    <location>
        <begin position="116"/>
        <end position="136"/>
    </location>
</feature>
<comment type="caution">
    <text evidence="9">The sequence shown here is derived from an EMBL/GenBank/DDBJ whole genome shotgun (WGS) entry which is preliminary data.</text>
</comment>
<evidence type="ECO:0000256" key="1">
    <source>
        <dbReference type="ARBA" id="ARBA00004651"/>
    </source>
</evidence>
<feature type="domain" description="Major facilitator superfamily (MFS) profile" evidence="8">
    <location>
        <begin position="1"/>
        <end position="348"/>
    </location>
</feature>
<dbReference type="PROSITE" id="PS50850">
    <property type="entry name" value="MFS"/>
    <property type="match status" value="1"/>
</dbReference>
<dbReference type="Proteomes" id="UP001527882">
    <property type="component" value="Unassembled WGS sequence"/>
</dbReference>
<proteinExistence type="predicted"/>
<accession>A0ABT4QAY5</accession>
<evidence type="ECO:0000256" key="2">
    <source>
        <dbReference type="ARBA" id="ARBA00022448"/>
    </source>
</evidence>
<sequence length="355" mass="37144">MACGRLRARICRYGLGRRAALGRLDLKRVMVWGMLAFSVSTVLCGLADSFWSMLLFRAAAGISAAFVSPQVWAAIPALGKPQQIVKAMGVAMAGLSVSQLLGVLLGSFLAAVSWPVPFYCLGGLSLLLTMAIGLTVPPLNAQNRAAAGRTALADRYRSVLAVPSTARSFFAYFLFHTGSFGAFSFIGTFLSREHGLDLGGIGQTMIWLGAGNLAGSLTGGILVQRWGAARVFRGAFLTVFAVYLAVPAVQVLLGAQLLFTLCSFAGGVLFPLIMSTLQSLAPDSRGTIASLSNALMYAGAAVGSYAGGLLYAAFGRFAAVGWLAAGLFAAAFMLFSLGGLFAWRRPVQGKEAELA</sequence>
<gene>
    <name evidence="9" type="ORF">O9H85_16810</name>
</gene>
<dbReference type="InterPro" id="IPR050189">
    <property type="entry name" value="MFS_Efflux_Transporters"/>
</dbReference>
<organism evidence="9 10">
    <name type="scientific">Paenibacillus gyeongsangnamensis</name>
    <dbReference type="NCBI Taxonomy" id="3388067"/>
    <lineage>
        <taxon>Bacteria</taxon>
        <taxon>Bacillati</taxon>
        <taxon>Bacillota</taxon>
        <taxon>Bacilli</taxon>
        <taxon>Bacillales</taxon>
        <taxon>Paenibacillaceae</taxon>
        <taxon>Paenibacillus</taxon>
    </lineage>
</organism>
<dbReference type="InterPro" id="IPR036259">
    <property type="entry name" value="MFS_trans_sf"/>
</dbReference>
<evidence type="ECO:0000256" key="7">
    <source>
        <dbReference type="SAM" id="Phobius"/>
    </source>
</evidence>
<keyword evidence="10" id="KW-1185">Reference proteome</keyword>
<feature type="transmembrane region" description="Helical" evidence="7">
    <location>
        <begin position="87"/>
        <end position="110"/>
    </location>
</feature>
<keyword evidence="4 7" id="KW-0812">Transmembrane</keyword>
<feature type="transmembrane region" description="Helical" evidence="7">
    <location>
        <begin position="231"/>
        <end position="249"/>
    </location>
</feature>
<reference evidence="9 10" key="1">
    <citation type="submission" date="2022-12" db="EMBL/GenBank/DDBJ databases">
        <title>Draft genome sequence of Paenibacillus sp. dW9.</title>
        <authorList>
            <person name="Choi E.-W."/>
            <person name="Kim D.-U."/>
        </authorList>
    </citation>
    <scope>NUCLEOTIDE SEQUENCE [LARGE SCALE GENOMIC DNA]</scope>
    <source>
        <strain evidence="10">dW9</strain>
    </source>
</reference>
<keyword evidence="6 7" id="KW-0472">Membrane</keyword>
<dbReference type="EMBL" id="JAQAGZ010000010">
    <property type="protein sequence ID" value="MCZ8514054.1"/>
    <property type="molecule type" value="Genomic_DNA"/>
</dbReference>
<dbReference type="Pfam" id="PF07690">
    <property type="entry name" value="MFS_1"/>
    <property type="match status" value="1"/>
</dbReference>
<evidence type="ECO:0000256" key="3">
    <source>
        <dbReference type="ARBA" id="ARBA00022475"/>
    </source>
</evidence>
<keyword evidence="2" id="KW-0813">Transport</keyword>
<feature type="transmembrane region" description="Helical" evidence="7">
    <location>
        <begin position="320"/>
        <end position="343"/>
    </location>
</feature>
<dbReference type="Gene3D" id="1.20.1250.20">
    <property type="entry name" value="MFS general substrate transporter like domains"/>
    <property type="match status" value="1"/>
</dbReference>
<dbReference type="PANTHER" id="PTHR43124:SF3">
    <property type="entry name" value="CHLORAMPHENICOL EFFLUX PUMP RV0191"/>
    <property type="match status" value="1"/>
</dbReference>
<feature type="transmembrane region" description="Helical" evidence="7">
    <location>
        <begin position="294"/>
        <end position="314"/>
    </location>
</feature>
<evidence type="ECO:0000256" key="6">
    <source>
        <dbReference type="ARBA" id="ARBA00023136"/>
    </source>
</evidence>